<sequence>MRTLFHPDIEHIELSQVFYALSEPIRMSIVLQLMSIPEQTCGGFDLSLSKSTMSHHFKVLREAGIIRTRMEGTQRFICLRKDELEARFPGLMQVILTQAKDMTS</sequence>
<evidence type="ECO:0000259" key="4">
    <source>
        <dbReference type="PROSITE" id="PS50987"/>
    </source>
</evidence>
<keyword evidence="2" id="KW-0238">DNA-binding</keyword>
<dbReference type="RefSeq" id="WP_072727250.1">
    <property type="nucleotide sequence ID" value="NZ_JAPDMW010000002.1"/>
</dbReference>
<dbReference type="InterPro" id="IPR036388">
    <property type="entry name" value="WH-like_DNA-bd_sf"/>
</dbReference>
<keyword evidence="3" id="KW-0804">Transcription</keyword>
<dbReference type="PANTHER" id="PTHR33154">
    <property type="entry name" value="TRANSCRIPTIONAL REGULATOR, ARSR FAMILY"/>
    <property type="match status" value="1"/>
</dbReference>
<dbReference type="InterPro" id="IPR036390">
    <property type="entry name" value="WH_DNA-bd_sf"/>
</dbReference>
<evidence type="ECO:0000313" key="6">
    <source>
        <dbReference type="Proteomes" id="UP000304148"/>
    </source>
</evidence>
<dbReference type="PANTHER" id="PTHR33154:SF12">
    <property type="entry name" value="TRANSCRIPTIONAL REGULATORY PROTEIN"/>
    <property type="match status" value="1"/>
</dbReference>
<dbReference type="GO" id="GO:0003677">
    <property type="term" value="F:DNA binding"/>
    <property type="evidence" value="ECO:0007669"/>
    <property type="project" value="UniProtKB-KW"/>
</dbReference>
<accession>A0A383RGA1</accession>
<evidence type="ECO:0000256" key="2">
    <source>
        <dbReference type="ARBA" id="ARBA00023125"/>
    </source>
</evidence>
<evidence type="ECO:0000256" key="3">
    <source>
        <dbReference type="ARBA" id="ARBA00023163"/>
    </source>
</evidence>
<reference evidence="6" key="1">
    <citation type="submission" date="2018-08" db="EMBL/GenBank/DDBJ databases">
        <authorList>
            <person name="Chevrot R."/>
        </authorList>
    </citation>
    <scope>NUCLEOTIDE SEQUENCE [LARGE SCALE GENOMIC DNA]</scope>
</reference>
<dbReference type="Gene3D" id="1.10.10.10">
    <property type="entry name" value="Winged helix-like DNA-binding domain superfamily/Winged helix DNA-binding domain"/>
    <property type="match status" value="1"/>
</dbReference>
<dbReference type="SUPFAM" id="SSF46785">
    <property type="entry name" value="Winged helix' DNA-binding domain"/>
    <property type="match status" value="1"/>
</dbReference>
<organism evidence="5 6">
    <name type="scientific">Paenibacillus alvei</name>
    <name type="common">Bacillus alvei</name>
    <dbReference type="NCBI Taxonomy" id="44250"/>
    <lineage>
        <taxon>Bacteria</taxon>
        <taxon>Bacillati</taxon>
        <taxon>Bacillota</taxon>
        <taxon>Bacilli</taxon>
        <taxon>Bacillales</taxon>
        <taxon>Paenibacillaceae</taxon>
        <taxon>Paenibacillus</taxon>
    </lineage>
</organism>
<evidence type="ECO:0000256" key="1">
    <source>
        <dbReference type="ARBA" id="ARBA00023015"/>
    </source>
</evidence>
<dbReference type="InterPro" id="IPR001845">
    <property type="entry name" value="HTH_ArsR_DNA-bd_dom"/>
</dbReference>
<dbReference type="AlphaFoldDB" id="A0A383RGA1"/>
<keyword evidence="1" id="KW-0805">Transcription regulation</keyword>
<proteinExistence type="predicted"/>
<protein>
    <submittedName>
        <fullName evidence="5">Uncharacterized HTH-type transcriptional regulator YczG</fullName>
    </submittedName>
</protein>
<dbReference type="InterPro" id="IPR051081">
    <property type="entry name" value="HTH_MetalResp_TranReg"/>
</dbReference>
<dbReference type="Proteomes" id="UP000304148">
    <property type="component" value="Chromosome"/>
</dbReference>
<dbReference type="EMBL" id="LS992241">
    <property type="protein sequence ID" value="SYX85681.1"/>
    <property type="molecule type" value="Genomic_DNA"/>
</dbReference>
<dbReference type="Pfam" id="PF12840">
    <property type="entry name" value="HTH_20"/>
    <property type="match status" value="1"/>
</dbReference>
<name>A0A383RGA1_PAEAL</name>
<evidence type="ECO:0000313" key="5">
    <source>
        <dbReference type="EMBL" id="SYX85681.1"/>
    </source>
</evidence>
<dbReference type="PRINTS" id="PR00778">
    <property type="entry name" value="HTHARSR"/>
</dbReference>
<dbReference type="CDD" id="cd00090">
    <property type="entry name" value="HTH_ARSR"/>
    <property type="match status" value="1"/>
</dbReference>
<dbReference type="InterPro" id="IPR011991">
    <property type="entry name" value="ArsR-like_HTH"/>
</dbReference>
<gene>
    <name evidence="5" type="primary">yczG</name>
    <name evidence="5" type="ORF">PBLR_14103</name>
</gene>
<dbReference type="PROSITE" id="PS50987">
    <property type="entry name" value="HTH_ARSR_2"/>
    <property type="match status" value="1"/>
</dbReference>
<feature type="domain" description="HTH arsR-type" evidence="4">
    <location>
        <begin position="6"/>
        <end position="103"/>
    </location>
</feature>
<dbReference type="GO" id="GO:0003700">
    <property type="term" value="F:DNA-binding transcription factor activity"/>
    <property type="evidence" value="ECO:0007669"/>
    <property type="project" value="InterPro"/>
</dbReference>
<dbReference type="SMART" id="SM00418">
    <property type="entry name" value="HTH_ARSR"/>
    <property type="match status" value="1"/>
</dbReference>